<dbReference type="InterPro" id="IPR003593">
    <property type="entry name" value="AAA+_ATPase"/>
</dbReference>
<organism evidence="6 7">
    <name type="scientific">Nocardia puris</name>
    <dbReference type="NCBI Taxonomy" id="208602"/>
    <lineage>
        <taxon>Bacteria</taxon>
        <taxon>Bacillati</taxon>
        <taxon>Actinomycetota</taxon>
        <taxon>Actinomycetes</taxon>
        <taxon>Mycobacteriales</taxon>
        <taxon>Nocardiaceae</taxon>
        <taxon>Nocardia</taxon>
    </lineage>
</organism>
<dbReference type="Gene3D" id="3.40.50.300">
    <property type="entry name" value="P-loop containing nucleotide triphosphate hydrolases"/>
    <property type="match status" value="1"/>
</dbReference>
<proteinExistence type="inferred from homology"/>
<gene>
    <name evidence="6" type="ORF">DFR74_103244</name>
</gene>
<keyword evidence="3" id="KW-0547">Nucleotide-binding</keyword>
<dbReference type="SUPFAM" id="SSF52540">
    <property type="entry name" value="P-loop containing nucleoside triphosphate hydrolases"/>
    <property type="match status" value="1"/>
</dbReference>
<dbReference type="RefSeq" id="WP_067511066.1">
    <property type="nucleotide sequence ID" value="NZ_QNRE01000003.1"/>
</dbReference>
<keyword evidence="2" id="KW-0813">Transport</keyword>
<dbReference type="OrthoDB" id="4529050at2"/>
<dbReference type="PANTHER" id="PTHR43335:SF4">
    <property type="entry name" value="ABC TRANSPORTER, ATP-BINDING PROTEIN"/>
    <property type="match status" value="1"/>
</dbReference>
<evidence type="ECO:0000256" key="3">
    <source>
        <dbReference type="ARBA" id="ARBA00022741"/>
    </source>
</evidence>
<dbReference type="PROSITE" id="PS00211">
    <property type="entry name" value="ABC_TRANSPORTER_1"/>
    <property type="match status" value="1"/>
</dbReference>
<comment type="similarity">
    <text evidence="1">Belongs to the ABC transporter superfamily.</text>
</comment>
<dbReference type="GO" id="GO:0016887">
    <property type="term" value="F:ATP hydrolysis activity"/>
    <property type="evidence" value="ECO:0007669"/>
    <property type="project" value="InterPro"/>
</dbReference>
<evidence type="ECO:0000256" key="4">
    <source>
        <dbReference type="ARBA" id="ARBA00022840"/>
    </source>
</evidence>
<reference evidence="6 7" key="1">
    <citation type="submission" date="2018-06" db="EMBL/GenBank/DDBJ databases">
        <title>Genomic Encyclopedia of Type Strains, Phase IV (KMG-IV): sequencing the most valuable type-strain genomes for metagenomic binning, comparative biology and taxonomic classification.</title>
        <authorList>
            <person name="Goeker M."/>
        </authorList>
    </citation>
    <scope>NUCLEOTIDE SEQUENCE [LARGE SCALE GENOMIC DNA]</scope>
    <source>
        <strain evidence="6 7">DSM 44599</strain>
    </source>
</reference>
<dbReference type="InterPro" id="IPR017871">
    <property type="entry name" value="ABC_transporter-like_CS"/>
</dbReference>
<dbReference type="Pfam" id="PF00005">
    <property type="entry name" value="ABC_tran"/>
    <property type="match status" value="1"/>
</dbReference>
<dbReference type="PANTHER" id="PTHR43335">
    <property type="entry name" value="ABC TRANSPORTER, ATP-BINDING PROTEIN"/>
    <property type="match status" value="1"/>
</dbReference>
<evidence type="ECO:0000256" key="1">
    <source>
        <dbReference type="ARBA" id="ARBA00005417"/>
    </source>
</evidence>
<evidence type="ECO:0000313" key="6">
    <source>
        <dbReference type="EMBL" id="RBO92600.1"/>
    </source>
</evidence>
<dbReference type="PROSITE" id="PS50893">
    <property type="entry name" value="ABC_TRANSPORTER_2"/>
    <property type="match status" value="1"/>
</dbReference>
<evidence type="ECO:0000313" key="7">
    <source>
        <dbReference type="Proteomes" id="UP000252586"/>
    </source>
</evidence>
<dbReference type="AlphaFoldDB" id="A0A366DR77"/>
<sequence length="327" mass="33624">MTAARQVLAARGLGRRFEMYAAVTDVSFSVAAGSVAALVGPAGAGKTTLVRMLLGLLEPTSGSAEVAGRTIPATISDDPREDAAAQVGGMLVPRGLHPARGARDHLLVYAAAVNVPDTRVDAVLETVGLTDAARIAASALSVGQQTRLALATALLTDPQLLILDEPTEGLDGAERGWLHDFLRRHARRGGSALLTARSLAAVVPMSDQLIVLSGGSVVYQGTPATLRRGHPDRLVVASSSPVALATALAARGHTDAVIRPDGRLAVAETTEAQLHEAAAAAGVRLDSVTPDPIHPDRVLASLVKPAAPPVLQGAAVHRPPTPYGIPR</sequence>
<name>A0A366DR77_9NOCA</name>
<dbReference type="SMART" id="SM00382">
    <property type="entry name" value="AAA"/>
    <property type="match status" value="1"/>
</dbReference>
<dbReference type="EMBL" id="QNRE01000003">
    <property type="protein sequence ID" value="RBO92600.1"/>
    <property type="molecule type" value="Genomic_DNA"/>
</dbReference>
<feature type="domain" description="ABC transporter" evidence="5">
    <location>
        <begin position="8"/>
        <end position="239"/>
    </location>
</feature>
<evidence type="ECO:0000256" key="2">
    <source>
        <dbReference type="ARBA" id="ARBA00022448"/>
    </source>
</evidence>
<keyword evidence="7" id="KW-1185">Reference proteome</keyword>
<dbReference type="Proteomes" id="UP000252586">
    <property type="component" value="Unassembled WGS sequence"/>
</dbReference>
<dbReference type="InterPro" id="IPR003439">
    <property type="entry name" value="ABC_transporter-like_ATP-bd"/>
</dbReference>
<keyword evidence="4 6" id="KW-0067">ATP-binding</keyword>
<accession>A0A366DR77</accession>
<protein>
    <submittedName>
        <fullName evidence="6">ABC-2 type transport system ATP-binding protein</fullName>
    </submittedName>
</protein>
<dbReference type="GO" id="GO:0005524">
    <property type="term" value="F:ATP binding"/>
    <property type="evidence" value="ECO:0007669"/>
    <property type="project" value="UniProtKB-KW"/>
</dbReference>
<evidence type="ECO:0000259" key="5">
    <source>
        <dbReference type="PROSITE" id="PS50893"/>
    </source>
</evidence>
<comment type="caution">
    <text evidence="6">The sequence shown here is derived from an EMBL/GenBank/DDBJ whole genome shotgun (WGS) entry which is preliminary data.</text>
</comment>
<dbReference type="STRING" id="1210090.GCA_001613185_04362"/>
<dbReference type="InterPro" id="IPR027417">
    <property type="entry name" value="P-loop_NTPase"/>
</dbReference>